<dbReference type="InterPro" id="IPR028098">
    <property type="entry name" value="Glyco_trans_4-like_N"/>
</dbReference>
<evidence type="ECO:0000259" key="2">
    <source>
        <dbReference type="Pfam" id="PF13439"/>
    </source>
</evidence>
<dbReference type="Pfam" id="PF13439">
    <property type="entry name" value="Glyco_transf_4"/>
    <property type="match status" value="1"/>
</dbReference>
<dbReference type="Gene3D" id="3.40.50.2000">
    <property type="entry name" value="Glycogen Phosphorylase B"/>
    <property type="match status" value="2"/>
</dbReference>
<dbReference type="InterPro" id="IPR001296">
    <property type="entry name" value="Glyco_trans_1"/>
</dbReference>
<comment type="caution">
    <text evidence="3">The sequence shown here is derived from an EMBL/GenBank/DDBJ whole genome shotgun (WGS) entry which is preliminary data.</text>
</comment>
<accession>A0A4Y9T794</accession>
<feature type="domain" description="Glycosyltransferase subfamily 4-like N-terminal" evidence="2">
    <location>
        <begin position="33"/>
        <end position="193"/>
    </location>
</feature>
<dbReference type="Proteomes" id="UP000297258">
    <property type="component" value="Unassembled WGS sequence"/>
</dbReference>
<proteinExistence type="predicted"/>
<dbReference type="OrthoDB" id="9062832at2"/>
<reference evidence="3 4" key="1">
    <citation type="submission" date="2019-03" db="EMBL/GenBank/DDBJ databases">
        <title>Draft genome of Massilia hortus sp. nov., a novel bacterial species of the Oxalobacteraceae family.</title>
        <authorList>
            <person name="Peta V."/>
            <person name="Raths R."/>
            <person name="Bucking H."/>
        </authorList>
    </citation>
    <scope>NUCLEOTIDE SEQUENCE [LARGE SCALE GENOMIC DNA]</scope>
    <source>
        <strain evidence="3 4">ONC3</strain>
    </source>
</reference>
<dbReference type="Pfam" id="PF00534">
    <property type="entry name" value="Glycos_transf_1"/>
    <property type="match status" value="1"/>
</dbReference>
<dbReference type="RefSeq" id="WP_135188469.1">
    <property type="nucleotide sequence ID" value="NZ_SPUM01000026.1"/>
</dbReference>
<dbReference type="InterPro" id="IPR050194">
    <property type="entry name" value="Glycosyltransferase_grp1"/>
</dbReference>
<keyword evidence="4" id="KW-1185">Reference proteome</keyword>
<evidence type="ECO:0000313" key="4">
    <source>
        <dbReference type="Proteomes" id="UP000297258"/>
    </source>
</evidence>
<evidence type="ECO:0000313" key="3">
    <source>
        <dbReference type="EMBL" id="TFW34383.1"/>
    </source>
</evidence>
<dbReference type="EMBL" id="SPUM01000026">
    <property type="protein sequence ID" value="TFW34383.1"/>
    <property type="molecule type" value="Genomic_DNA"/>
</dbReference>
<name>A0A4Y9T794_9BURK</name>
<dbReference type="GO" id="GO:0016758">
    <property type="term" value="F:hexosyltransferase activity"/>
    <property type="evidence" value="ECO:0007669"/>
    <property type="project" value="TreeGrafter"/>
</dbReference>
<dbReference type="PANTHER" id="PTHR45947">
    <property type="entry name" value="SULFOQUINOVOSYL TRANSFERASE SQD2"/>
    <property type="match status" value="1"/>
</dbReference>
<dbReference type="AlphaFoldDB" id="A0A4Y9T794"/>
<sequence>MSALVERPADPHAGAAHAGRQLHVLFILTSAGVGGAEMMTISLLNRIDPRRFRLSLAYLKQEHDLVDKIDRTRVNGQVFCCDVDHRMDWRAAWRLGRFVRGEQVDIILCTNLYPLLYGWTARWLSGCKPKLVEVLHSIKLESARAGLQMLLYRPLLRMTRMLVYVCANQRRLWQERRLAAREDIVIHNGVDVDHFSNRFHLDAIAALRRTHGFLESDYVVGLCAYMRPEKAHGDLLAAAARAHARGVALKCLLIGDGPERREIERRIEALGLGRHVAITGLMADVRLAVAACDVLVIASRHETFSIAALESMAMGKPIVMTDVGGASEQVMQGVSGYLYQSGDIDALADRLVRLADPTRRAAMGSHARRSVAGRFSLDVMVDAYERLFLRLAQRPHG</sequence>
<dbReference type="PANTHER" id="PTHR45947:SF3">
    <property type="entry name" value="SULFOQUINOVOSYL TRANSFERASE SQD2"/>
    <property type="match status" value="1"/>
</dbReference>
<keyword evidence="3" id="KW-0808">Transferase</keyword>
<evidence type="ECO:0000259" key="1">
    <source>
        <dbReference type="Pfam" id="PF00534"/>
    </source>
</evidence>
<organism evidence="3 4">
    <name type="scientific">Massilia horti</name>
    <dbReference type="NCBI Taxonomy" id="2562153"/>
    <lineage>
        <taxon>Bacteria</taxon>
        <taxon>Pseudomonadati</taxon>
        <taxon>Pseudomonadota</taxon>
        <taxon>Betaproteobacteria</taxon>
        <taxon>Burkholderiales</taxon>
        <taxon>Oxalobacteraceae</taxon>
        <taxon>Telluria group</taxon>
        <taxon>Massilia</taxon>
    </lineage>
</organism>
<protein>
    <submittedName>
        <fullName evidence="3">Glycosyltransferase</fullName>
    </submittedName>
</protein>
<gene>
    <name evidence="3" type="ORF">E4O92_04045</name>
</gene>
<feature type="domain" description="Glycosyl transferase family 1" evidence="1">
    <location>
        <begin position="208"/>
        <end position="368"/>
    </location>
</feature>
<dbReference type="SUPFAM" id="SSF53756">
    <property type="entry name" value="UDP-Glycosyltransferase/glycogen phosphorylase"/>
    <property type="match status" value="1"/>
</dbReference>